<reference evidence="1 2" key="1">
    <citation type="submission" date="2023-10" db="EMBL/GenBank/DDBJ databases">
        <title>Marine bacteria isolated from horseshoe crab.</title>
        <authorList>
            <person name="Cheng T.H."/>
        </authorList>
    </citation>
    <scope>NUCLEOTIDE SEQUENCE [LARGE SCALE GENOMIC DNA]</scope>
    <source>
        <strain evidence="1 2">HSC6</strain>
    </source>
</reference>
<evidence type="ECO:0000313" key="1">
    <source>
        <dbReference type="EMBL" id="MDV5172141.1"/>
    </source>
</evidence>
<evidence type="ECO:0000313" key="2">
    <source>
        <dbReference type="Proteomes" id="UP001186452"/>
    </source>
</evidence>
<proteinExistence type="predicted"/>
<keyword evidence="2" id="KW-1185">Reference proteome</keyword>
<gene>
    <name evidence="1" type="ORF">R2X38_24365</name>
</gene>
<dbReference type="EMBL" id="JAWJZI010000022">
    <property type="protein sequence ID" value="MDV5172141.1"/>
    <property type="molecule type" value="Genomic_DNA"/>
</dbReference>
<comment type="caution">
    <text evidence="1">The sequence shown here is derived from an EMBL/GenBank/DDBJ whole genome shotgun (WGS) entry which is preliminary data.</text>
</comment>
<name>A0ABU3ZPU6_9GAMM</name>
<accession>A0ABU3ZPU6</accession>
<protein>
    <submittedName>
        <fullName evidence="1">Uncharacterized protein</fullName>
    </submittedName>
</protein>
<organism evidence="1 2">
    <name type="scientific">Photobacterium rosenbergii</name>
    <dbReference type="NCBI Taxonomy" id="294936"/>
    <lineage>
        <taxon>Bacteria</taxon>
        <taxon>Pseudomonadati</taxon>
        <taxon>Pseudomonadota</taxon>
        <taxon>Gammaproteobacteria</taxon>
        <taxon>Vibrionales</taxon>
        <taxon>Vibrionaceae</taxon>
        <taxon>Photobacterium</taxon>
    </lineage>
</organism>
<dbReference type="Proteomes" id="UP001186452">
    <property type="component" value="Unassembled WGS sequence"/>
</dbReference>
<sequence>MKCIFVFEKVERRNKKSAISYQLSAISYQRRFKYKTKSETTVGWPSYQLRMNGNPGLKQEELSGFMHRPA</sequence>